<dbReference type="AlphaFoldDB" id="A0A918Q275"/>
<name>A0A918Q275_9CAUL</name>
<evidence type="ECO:0000313" key="2">
    <source>
        <dbReference type="Proteomes" id="UP000662572"/>
    </source>
</evidence>
<dbReference type="Proteomes" id="UP000662572">
    <property type="component" value="Unassembled WGS sequence"/>
</dbReference>
<keyword evidence="2" id="KW-1185">Reference proteome</keyword>
<dbReference type="SUPFAM" id="SSF55729">
    <property type="entry name" value="Acyl-CoA N-acyltransferases (Nat)"/>
    <property type="match status" value="1"/>
</dbReference>
<dbReference type="Gene3D" id="3.40.630.30">
    <property type="match status" value="1"/>
</dbReference>
<evidence type="ECO:0008006" key="3">
    <source>
        <dbReference type="Google" id="ProtNLM"/>
    </source>
</evidence>
<reference evidence="1" key="1">
    <citation type="journal article" date="2014" name="Int. J. Syst. Evol. Microbiol.">
        <title>Complete genome sequence of Corynebacterium casei LMG S-19264T (=DSM 44701T), isolated from a smear-ripened cheese.</title>
        <authorList>
            <consortium name="US DOE Joint Genome Institute (JGI-PGF)"/>
            <person name="Walter F."/>
            <person name="Albersmeier A."/>
            <person name="Kalinowski J."/>
            <person name="Ruckert C."/>
        </authorList>
    </citation>
    <scope>NUCLEOTIDE SEQUENCE</scope>
    <source>
        <strain evidence="1">KCTC 32296</strain>
    </source>
</reference>
<dbReference type="EMBL" id="BMZB01000001">
    <property type="protein sequence ID" value="GGZ29848.1"/>
    <property type="molecule type" value="Genomic_DNA"/>
</dbReference>
<proteinExistence type="predicted"/>
<dbReference type="InterPro" id="IPR016181">
    <property type="entry name" value="Acyl_CoA_acyltransferase"/>
</dbReference>
<protein>
    <recommendedName>
        <fullName evidence="3">N-acetyltransferase domain-containing protein</fullName>
    </recommendedName>
</protein>
<comment type="caution">
    <text evidence="1">The sequence shown here is derived from an EMBL/GenBank/DDBJ whole genome shotgun (WGS) entry which is preliminary data.</text>
</comment>
<gene>
    <name evidence="1" type="ORF">GCM10011273_14930</name>
</gene>
<organism evidence="1 2">
    <name type="scientific">Asticcacaulis endophyticus</name>
    <dbReference type="NCBI Taxonomy" id="1395890"/>
    <lineage>
        <taxon>Bacteria</taxon>
        <taxon>Pseudomonadati</taxon>
        <taxon>Pseudomonadota</taxon>
        <taxon>Alphaproteobacteria</taxon>
        <taxon>Caulobacterales</taxon>
        <taxon>Caulobacteraceae</taxon>
        <taxon>Asticcacaulis</taxon>
    </lineage>
</organism>
<reference evidence="1" key="2">
    <citation type="submission" date="2020-09" db="EMBL/GenBank/DDBJ databases">
        <authorList>
            <person name="Sun Q."/>
            <person name="Kim S."/>
        </authorList>
    </citation>
    <scope>NUCLEOTIDE SEQUENCE</scope>
    <source>
        <strain evidence="1">KCTC 32296</strain>
    </source>
</reference>
<evidence type="ECO:0000313" key="1">
    <source>
        <dbReference type="EMBL" id="GGZ29848.1"/>
    </source>
</evidence>
<accession>A0A918Q275</accession>
<sequence>MVPVMTFHHSPALFPKHGLRPFNGADRAGVNRLWEQVWWPQRSEAGWDWIAANPVLTEVAVPQGWVIKGSDGEVLAFLGAFAQRFWQGGRAYHAVTGHSLVVSPTARGASRALIHAILAVPDMLACYTLNANVISHKLYGHYGFKAFPAETHNVKLSWVTGPITCLAGRGLRRLVRGHDDWARKVGERFLPRSLWRPFDLNLPENVRILSDFEDYSAYSRFWEALRSEGRLIADRSPAIQRWRLSDPDATTLPVALSFGREDAFGGYAVAMFNKPSPIEPVALEIIDIMALDHAPEAVPALMTALKRIAAKFGAAKLRLPVVNDRLMRQIGPWVRTARREGGWSHAQVYVHDGAPDISSWQPTAYDGDHGLCLRPPPRRVFEV</sequence>